<dbReference type="EMBL" id="CP001397">
    <property type="protein sequence ID" value="AGC75388.1"/>
    <property type="molecule type" value="Genomic_DNA"/>
</dbReference>
<dbReference type="PATRIC" id="fig|592029.3.peg.260"/>
<name>L7W958_NONDD</name>
<gene>
    <name evidence="1" type="ordered locus">DDD_0262</name>
</gene>
<dbReference type="KEGG" id="ndo:DDD_0262"/>
<dbReference type="Proteomes" id="UP000011173">
    <property type="component" value="Chromosome"/>
</dbReference>
<reference evidence="1 2" key="1">
    <citation type="journal article" date="2013" name="Genome Biol. Evol.">
        <title>Genomic makeup of the marine flavobacterium Nonlabens (Donghaeana) dokdonensis DSW-6 and identification of a novel class of rhodopsins.</title>
        <authorList>
            <person name="Kwon S.K."/>
            <person name="Kim B.K."/>
            <person name="Song J.Y."/>
            <person name="Kwak M.J."/>
            <person name="Lee C.H."/>
            <person name="Yoon J.H."/>
            <person name="Oh T.K."/>
            <person name="Kim J.F."/>
        </authorList>
    </citation>
    <scope>NUCLEOTIDE SEQUENCE [LARGE SCALE GENOMIC DNA]</scope>
    <source>
        <strain evidence="2">DSM 17205 / KCTC 12402 / DSW-6</strain>
    </source>
</reference>
<accession>L7W958</accession>
<evidence type="ECO:0000313" key="1">
    <source>
        <dbReference type="EMBL" id="AGC75388.1"/>
    </source>
</evidence>
<dbReference type="STRING" id="592029.DDD_0262"/>
<proteinExistence type="predicted"/>
<sequence length="55" mass="6795">MILYFLFSRFIYSINLSKFNKIYRFEGSSSKYVMIPLSRKRDKNHHNSNYLLYHI</sequence>
<organism evidence="1 2">
    <name type="scientific">Nonlabens dokdonensis (strain DSM 17205 / KCTC 12402 / DSW-6)</name>
    <name type="common">Donghaeana dokdonensis</name>
    <dbReference type="NCBI Taxonomy" id="592029"/>
    <lineage>
        <taxon>Bacteria</taxon>
        <taxon>Pseudomonadati</taxon>
        <taxon>Bacteroidota</taxon>
        <taxon>Flavobacteriia</taxon>
        <taxon>Flavobacteriales</taxon>
        <taxon>Flavobacteriaceae</taxon>
        <taxon>Nonlabens</taxon>
    </lineage>
</organism>
<dbReference type="HOGENOM" id="CLU_3027784_0_0_10"/>
<protein>
    <submittedName>
        <fullName evidence="1">Uncharacterized protein</fullName>
    </submittedName>
</protein>
<evidence type="ECO:0000313" key="2">
    <source>
        <dbReference type="Proteomes" id="UP000011173"/>
    </source>
</evidence>
<dbReference type="AlphaFoldDB" id="L7W958"/>